<proteinExistence type="inferred from homology"/>
<protein>
    <recommendedName>
        <fullName evidence="5">Ubiquitin-like protease family profile domain-containing protein</fullName>
    </recommendedName>
</protein>
<comment type="similarity">
    <text evidence="1">Belongs to the peptidase C48 family.</text>
</comment>
<dbReference type="SUPFAM" id="SSF54001">
    <property type="entry name" value="Cysteine proteinases"/>
    <property type="match status" value="1"/>
</dbReference>
<evidence type="ECO:0000313" key="6">
    <source>
        <dbReference type="EMBL" id="WVZ63053.1"/>
    </source>
</evidence>
<sequence>MGERRGGGVGERRRRVGEPDRRWGGGAARWRCGGAMTSVDFASKGGVSIKDEFDDDALDEAVFELFKKEAVSTLGCCIDEHATTDFRSSHESGFGKFLNDEQRVISLKKPTHPKTEKNACGRILSFDRDSSKGATPVAELNVQFVKEINLVDKLKEMCNTSDKLYNESFVSRKDVNPCASTVLEDPGIADKKKVSPYMSFVTDDGVRNADKSDRFPITAEGRRLYNVVCTLASNSRSSKNVAVDIGGCNLKYFSLGDSMAIGHRIVFMSNPDDYSYVGRCFNGAASVLPLSLCEMIANFRHTWGLFVGSRPDFDGFRVAYPRVPNQTNIVDCGVFVIKFMELWKFECNLFEELSQKDIPNIRIQIVNDLLMSDHNKANIDVVRNYYG</sequence>
<dbReference type="EMBL" id="CP144747">
    <property type="protein sequence ID" value="WVZ63053.1"/>
    <property type="molecule type" value="Genomic_DNA"/>
</dbReference>
<dbReference type="InterPro" id="IPR038765">
    <property type="entry name" value="Papain-like_cys_pep_sf"/>
</dbReference>
<keyword evidence="2" id="KW-0645">Protease</keyword>
<gene>
    <name evidence="6" type="ORF">U9M48_012723</name>
</gene>
<dbReference type="Pfam" id="PF02902">
    <property type="entry name" value="Peptidase_C48"/>
    <property type="match status" value="1"/>
</dbReference>
<name>A0AAQ3SY39_PASNO</name>
<feature type="region of interest" description="Disordered" evidence="4">
    <location>
        <begin position="1"/>
        <end position="25"/>
    </location>
</feature>
<dbReference type="Gene3D" id="3.40.395.10">
    <property type="entry name" value="Adenoviral Proteinase, Chain A"/>
    <property type="match status" value="1"/>
</dbReference>
<evidence type="ECO:0000256" key="4">
    <source>
        <dbReference type="SAM" id="MobiDB-lite"/>
    </source>
</evidence>
<reference evidence="6 7" key="1">
    <citation type="submission" date="2024-02" db="EMBL/GenBank/DDBJ databases">
        <title>High-quality chromosome-scale genome assembly of Pensacola bahiagrass (Paspalum notatum Flugge var. saurae).</title>
        <authorList>
            <person name="Vega J.M."/>
            <person name="Podio M."/>
            <person name="Orjuela J."/>
            <person name="Siena L.A."/>
            <person name="Pessino S.C."/>
            <person name="Combes M.C."/>
            <person name="Mariac C."/>
            <person name="Albertini E."/>
            <person name="Pupilli F."/>
            <person name="Ortiz J.P.A."/>
            <person name="Leblanc O."/>
        </authorList>
    </citation>
    <scope>NUCLEOTIDE SEQUENCE [LARGE SCALE GENOMIC DNA]</scope>
    <source>
        <strain evidence="6">R1</strain>
        <tissue evidence="6">Leaf</tissue>
    </source>
</reference>
<accession>A0AAQ3SY39</accession>
<evidence type="ECO:0000256" key="1">
    <source>
        <dbReference type="ARBA" id="ARBA00005234"/>
    </source>
</evidence>
<evidence type="ECO:0000256" key="2">
    <source>
        <dbReference type="ARBA" id="ARBA00022670"/>
    </source>
</evidence>
<keyword evidence="7" id="KW-1185">Reference proteome</keyword>
<evidence type="ECO:0000256" key="3">
    <source>
        <dbReference type="ARBA" id="ARBA00022801"/>
    </source>
</evidence>
<dbReference type="AlphaFoldDB" id="A0AAQ3SY39"/>
<evidence type="ECO:0000313" key="7">
    <source>
        <dbReference type="Proteomes" id="UP001341281"/>
    </source>
</evidence>
<dbReference type="GO" id="GO:0006508">
    <property type="term" value="P:proteolysis"/>
    <property type="evidence" value="ECO:0007669"/>
    <property type="project" value="UniProtKB-KW"/>
</dbReference>
<keyword evidence="3" id="KW-0378">Hydrolase</keyword>
<organism evidence="6 7">
    <name type="scientific">Paspalum notatum var. saurae</name>
    <dbReference type="NCBI Taxonomy" id="547442"/>
    <lineage>
        <taxon>Eukaryota</taxon>
        <taxon>Viridiplantae</taxon>
        <taxon>Streptophyta</taxon>
        <taxon>Embryophyta</taxon>
        <taxon>Tracheophyta</taxon>
        <taxon>Spermatophyta</taxon>
        <taxon>Magnoliopsida</taxon>
        <taxon>Liliopsida</taxon>
        <taxon>Poales</taxon>
        <taxon>Poaceae</taxon>
        <taxon>PACMAD clade</taxon>
        <taxon>Panicoideae</taxon>
        <taxon>Andropogonodae</taxon>
        <taxon>Paspaleae</taxon>
        <taxon>Paspalinae</taxon>
        <taxon>Paspalum</taxon>
    </lineage>
</organism>
<dbReference type="GO" id="GO:0008234">
    <property type="term" value="F:cysteine-type peptidase activity"/>
    <property type="evidence" value="ECO:0007669"/>
    <property type="project" value="InterPro"/>
</dbReference>
<feature type="domain" description="Ubiquitin-like protease family profile" evidence="5">
    <location>
        <begin position="312"/>
        <end position="366"/>
    </location>
</feature>
<evidence type="ECO:0000259" key="5">
    <source>
        <dbReference type="Pfam" id="PF02902"/>
    </source>
</evidence>
<dbReference type="InterPro" id="IPR003653">
    <property type="entry name" value="Peptidase_C48_C"/>
</dbReference>
<dbReference type="Proteomes" id="UP001341281">
    <property type="component" value="Chromosome 03"/>
</dbReference>